<evidence type="ECO:0000256" key="1">
    <source>
        <dbReference type="ARBA" id="ARBA00004141"/>
    </source>
</evidence>
<evidence type="ECO:0000256" key="5">
    <source>
        <dbReference type="ARBA" id="ARBA00022989"/>
    </source>
</evidence>
<dbReference type="Pfam" id="PF02949">
    <property type="entry name" value="7tm_6"/>
    <property type="match status" value="1"/>
</dbReference>
<keyword evidence="4" id="KW-0552">Olfaction</keyword>
<gene>
    <name evidence="12" type="primary">LOC107965775</name>
</gene>
<dbReference type="RefSeq" id="XP_026296053.1">
    <property type="nucleotide sequence ID" value="XM_026440268.1"/>
</dbReference>
<keyword evidence="8" id="KW-0807">Transducer</keyword>
<dbReference type="OrthoDB" id="7616982at2759"/>
<dbReference type="KEGG" id="ame:107965775"/>
<dbReference type="GO" id="GO:0005549">
    <property type="term" value="F:odorant binding"/>
    <property type="evidence" value="ECO:0007669"/>
    <property type="project" value="InterPro"/>
</dbReference>
<accession>A0A8B8GXR3</accession>
<organism evidence="10">
    <name type="scientific">Apis mellifera</name>
    <name type="common">Honeybee</name>
    <dbReference type="NCBI Taxonomy" id="7460"/>
    <lineage>
        <taxon>Eukaryota</taxon>
        <taxon>Metazoa</taxon>
        <taxon>Ecdysozoa</taxon>
        <taxon>Arthropoda</taxon>
        <taxon>Hexapoda</taxon>
        <taxon>Insecta</taxon>
        <taxon>Pterygota</taxon>
        <taxon>Neoptera</taxon>
        <taxon>Endopterygota</taxon>
        <taxon>Hymenoptera</taxon>
        <taxon>Apocrita</taxon>
        <taxon>Aculeata</taxon>
        <taxon>Apoidea</taxon>
        <taxon>Anthophila</taxon>
        <taxon>Apidae</taxon>
        <taxon>Apis</taxon>
    </lineage>
</organism>
<evidence type="ECO:0000256" key="9">
    <source>
        <dbReference type="SAM" id="Phobius"/>
    </source>
</evidence>
<reference evidence="10" key="1">
    <citation type="submission" date="2021-01" db="UniProtKB">
        <authorList>
            <consortium name="EnsemblMetazoa"/>
        </authorList>
    </citation>
    <scope>IDENTIFICATION</scope>
    <source>
        <strain evidence="10">DH4</strain>
    </source>
</reference>
<keyword evidence="5 9" id="KW-1133">Transmembrane helix</keyword>
<evidence type="ECO:0000256" key="6">
    <source>
        <dbReference type="ARBA" id="ARBA00023136"/>
    </source>
</evidence>
<dbReference type="AlphaFoldDB" id="A0A7M7L3C9"/>
<evidence type="ECO:0000313" key="11">
    <source>
        <dbReference type="Proteomes" id="UP000005203"/>
    </source>
</evidence>
<evidence type="ECO:0000256" key="4">
    <source>
        <dbReference type="ARBA" id="ARBA00022725"/>
    </source>
</evidence>
<protein>
    <submittedName>
        <fullName evidence="12">Uncharacterized protein LOC107965775</fullName>
    </submittedName>
</protein>
<keyword evidence="2" id="KW-0716">Sensory transduction</keyword>
<feature type="transmembrane region" description="Helical" evidence="9">
    <location>
        <begin position="58"/>
        <end position="82"/>
    </location>
</feature>
<proteinExistence type="predicted"/>
<comment type="subcellular location">
    <subcellularLocation>
        <location evidence="1">Membrane</location>
        <topology evidence="1">Multi-pass membrane protein</topology>
    </subcellularLocation>
</comment>
<evidence type="ECO:0000313" key="10">
    <source>
        <dbReference type="EnsemblMetazoa" id="XP_026296053"/>
    </source>
</evidence>
<accession>A0A7M7L3C9</accession>
<dbReference type="EnsemblMetazoa" id="XM_026440268">
    <property type="protein sequence ID" value="XP_026296053"/>
    <property type="gene ID" value="LOC107965775"/>
</dbReference>
<dbReference type="GeneID" id="107965775"/>
<name>A0A7M7L3C9_APIME</name>
<dbReference type="InterPro" id="IPR004117">
    <property type="entry name" value="7tm6_olfct_rcpt"/>
</dbReference>
<evidence type="ECO:0000313" key="12">
    <source>
        <dbReference type="RefSeq" id="XP_026296053.1"/>
    </source>
</evidence>
<dbReference type="GO" id="GO:0007165">
    <property type="term" value="P:signal transduction"/>
    <property type="evidence" value="ECO:0007669"/>
    <property type="project" value="UniProtKB-KW"/>
</dbReference>
<evidence type="ECO:0000256" key="2">
    <source>
        <dbReference type="ARBA" id="ARBA00022606"/>
    </source>
</evidence>
<dbReference type="GO" id="GO:0016020">
    <property type="term" value="C:membrane"/>
    <property type="evidence" value="ECO:0007669"/>
    <property type="project" value="UniProtKB-SubCell"/>
</dbReference>
<dbReference type="GO" id="GO:0004984">
    <property type="term" value="F:olfactory receptor activity"/>
    <property type="evidence" value="ECO:0007669"/>
    <property type="project" value="InterPro"/>
</dbReference>
<keyword evidence="3 9" id="KW-0812">Transmembrane</keyword>
<evidence type="ECO:0000256" key="3">
    <source>
        <dbReference type="ARBA" id="ARBA00022692"/>
    </source>
</evidence>
<evidence type="ECO:0000256" key="8">
    <source>
        <dbReference type="ARBA" id="ARBA00023224"/>
    </source>
</evidence>
<keyword evidence="7" id="KW-0675">Receptor</keyword>
<keyword evidence="6 9" id="KW-0472">Membrane</keyword>
<evidence type="ECO:0000256" key="7">
    <source>
        <dbReference type="ARBA" id="ARBA00023170"/>
    </source>
</evidence>
<keyword evidence="11" id="KW-1185">Reference proteome</keyword>
<dbReference type="Proteomes" id="UP000005203">
    <property type="component" value="Linkage group LG4"/>
</dbReference>
<reference evidence="12" key="2">
    <citation type="submission" date="2025-04" db="UniProtKB">
        <authorList>
            <consortium name="RefSeq"/>
        </authorList>
    </citation>
    <scope>IDENTIFICATION</scope>
    <source>
        <strain evidence="12">DH4</strain>
        <tissue evidence="12">Whole body</tissue>
    </source>
</reference>
<sequence>MCIICELSYMYYMNYMSQQVLDCSNNIIITIFHTNWYKMPVPIQKLILNIMLNCNKPFLFTFFSIYYPTVEGFASVFSLLFYS</sequence>